<keyword evidence="2" id="KW-0472">Membrane</keyword>
<keyword evidence="2" id="KW-0812">Transmembrane</keyword>
<evidence type="ECO:0000313" key="4">
    <source>
        <dbReference type="Proteomes" id="UP000422736"/>
    </source>
</evidence>
<evidence type="ECO:0000313" key="3">
    <source>
        <dbReference type="EMBL" id="QGN13579.1"/>
    </source>
</evidence>
<dbReference type="Pfam" id="PF00106">
    <property type="entry name" value="adh_short"/>
    <property type="match status" value="1"/>
</dbReference>
<dbReference type="PANTHER" id="PTHR24322">
    <property type="entry name" value="PKSB"/>
    <property type="match status" value="1"/>
</dbReference>
<dbReference type="InterPro" id="IPR002347">
    <property type="entry name" value="SDR_fam"/>
</dbReference>
<dbReference type="InterPro" id="IPR036291">
    <property type="entry name" value="NAD(P)-bd_dom_sf"/>
</dbReference>
<keyword evidence="2" id="KW-1133">Transmembrane helix</keyword>
<dbReference type="SUPFAM" id="SSF51735">
    <property type="entry name" value="NAD(P)-binding Rossmann-fold domains"/>
    <property type="match status" value="1"/>
</dbReference>
<organism evidence="3 4">
    <name type="scientific">Kluyveromyces marxianus</name>
    <name type="common">Yeast</name>
    <name type="synonym">Candida kefyr</name>
    <dbReference type="NCBI Taxonomy" id="4911"/>
    <lineage>
        <taxon>Eukaryota</taxon>
        <taxon>Fungi</taxon>
        <taxon>Dikarya</taxon>
        <taxon>Ascomycota</taxon>
        <taxon>Saccharomycotina</taxon>
        <taxon>Saccharomycetes</taxon>
        <taxon>Saccharomycetales</taxon>
        <taxon>Saccharomycetaceae</taxon>
        <taxon>Kluyveromyces</taxon>
    </lineage>
</organism>
<accession>A0ABX6EN19</accession>
<dbReference type="Proteomes" id="UP000422736">
    <property type="component" value="Chromosome 1"/>
</dbReference>
<sequence length="332" mass="37515">MCTQLPVFTNHQYGPCTCSFNYGIRTIHINSRLLYAVFFTYTLLLAGYMHIDKKYKTRGSWISIKDLADPTCVITGGSRGLGSEIVQSLIKSIPNIRIVILDVVEPELKLQSWKEQIKFIKCDLSEDNAVEEAISLIKKTYGKVNVLINNAAIRGRFSRLADMPSNEIATIFHANVLSTIKLIQAFHPLKTEPNDFYYVVNVASALGILSPARASTYAATKAALISYHESWTYELLSENVMNVRTLLVLPGQMDTQMFQGFEPPRQFFAPVVKAPKLAKEIVACCIQGKRGEICKPFYVNFLRMFKCFPEMLIEKLRAFSKMDECLPLDEAK</sequence>
<dbReference type="EMBL" id="CP015054">
    <property type="protein sequence ID" value="QGN13579.1"/>
    <property type="molecule type" value="Genomic_DNA"/>
</dbReference>
<reference evidence="3 4" key="2">
    <citation type="submission" date="2019-11" db="EMBL/GenBank/DDBJ databases">
        <authorList>
            <person name="Lu H."/>
        </authorList>
    </citation>
    <scope>NUCLEOTIDE SEQUENCE [LARGE SCALE GENOMIC DNA]</scope>
    <source>
        <strain evidence="3 4">FIM1</strain>
    </source>
</reference>
<protein>
    <submittedName>
        <fullName evidence="3">Oxidoreductase YLR426W</fullName>
    </submittedName>
</protein>
<evidence type="ECO:0000256" key="1">
    <source>
        <dbReference type="RuleBase" id="RU000363"/>
    </source>
</evidence>
<dbReference type="PANTHER" id="PTHR24322:SF743">
    <property type="entry name" value="AER111WP"/>
    <property type="match status" value="1"/>
</dbReference>
<keyword evidence="4" id="KW-1185">Reference proteome</keyword>
<gene>
    <name evidence="3" type="primary">TDA5</name>
    <name evidence="3" type="ORF">FIM1_220</name>
</gene>
<dbReference type="Gene3D" id="3.40.50.720">
    <property type="entry name" value="NAD(P)-binding Rossmann-like Domain"/>
    <property type="match status" value="1"/>
</dbReference>
<dbReference type="PRINTS" id="PR00080">
    <property type="entry name" value="SDRFAMILY"/>
</dbReference>
<reference evidence="3 4" key="1">
    <citation type="submission" date="2016-03" db="EMBL/GenBank/DDBJ databases">
        <title>How can Kluyveromyces marxianus grow so fast - potential evolutionary course in Saccharomyces Complex revealed by comparative genomics.</title>
        <authorList>
            <person name="Mo W."/>
            <person name="Lu W."/>
            <person name="Yang X."/>
            <person name="Qi J."/>
            <person name="Lv H."/>
        </authorList>
    </citation>
    <scope>NUCLEOTIDE SEQUENCE [LARGE SCALE GENOMIC DNA]</scope>
    <source>
        <strain evidence="3 4">FIM1</strain>
    </source>
</reference>
<name>A0ABX6EN19_KLUMA</name>
<proteinExistence type="inferred from homology"/>
<evidence type="ECO:0000256" key="2">
    <source>
        <dbReference type="SAM" id="Phobius"/>
    </source>
</evidence>
<dbReference type="PRINTS" id="PR00081">
    <property type="entry name" value="GDHRDH"/>
</dbReference>
<feature type="transmembrane region" description="Helical" evidence="2">
    <location>
        <begin position="33"/>
        <end position="51"/>
    </location>
</feature>
<comment type="similarity">
    <text evidence="1">Belongs to the short-chain dehydrogenases/reductases (SDR) family.</text>
</comment>